<gene>
    <name evidence="1" type="ORF">AKJ45_03410</name>
</gene>
<evidence type="ECO:0000313" key="1">
    <source>
        <dbReference type="EMBL" id="KXB02609.1"/>
    </source>
</evidence>
<comment type="caution">
    <text evidence="1">The sequence shown here is derived from an EMBL/GenBank/DDBJ whole genome shotgun (WGS) entry which is preliminary data.</text>
</comment>
<dbReference type="AlphaFoldDB" id="A0A133V843"/>
<evidence type="ECO:0000313" key="2">
    <source>
        <dbReference type="Proteomes" id="UP000070565"/>
    </source>
</evidence>
<keyword evidence="2" id="KW-1185">Reference proteome</keyword>
<feature type="non-terminal residue" evidence="1">
    <location>
        <position position="219"/>
    </location>
</feature>
<proteinExistence type="predicted"/>
<sequence length="219" mass="25396">MKYKQQPMKKYIPETVDERDPNVLPMNLYQIKCPQCGSKNVIRKGKAQRKWKDDVQRYKCECGYRFIIDPTFQSPYPLWVVDRILDSGRKGLRPPDIADEVIRESKLRGQSISITAQTVGNIVKKYVKLLLRFEGLVLRETTSCEWQIDDTYEIVPENARGKKFSWIVNVLEVDTSYFLAAHVSDTRTIKASEEALELAAKRAKYFPLEVKCDGFKSHI</sequence>
<dbReference type="Proteomes" id="UP000070565">
    <property type="component" value="Unassembled WGS sequence"/>
</dbReference>
<name>A0A133V843_9EURY</name>
<organism evidence="1 2">
    <name type="scientific">candidate division MSBL1 archaeon SCGC-AAA261F19</name>
    <dbReference type="NCBI Taxonomy" id="1698275"/>
    <lineage>
        <taxon>Archaea</taxon>
        <taxon>Methanobacteriati</taxon>
        <taxon>Methanobacteriota</taxon>
        <taxon>candidate division MSBL1</taxon>
    </lineage>
</organism>
<accession>A0A133V843</accession>
<reference evidence="1 2" key="1">
    <citation type="journal article" date="2016" name="Sci. Rep.">
        <title>Metabolic traits of an uncultured archaeal lineage -MSBL1- from brine pools of the Red Sea.</title>
        <authorList>
            <person name="Mwirichia R."/>
            <person name="Alam I."/>
            <person name="Rashid M."/>
            <person name="Vinu M."/>
            <person name="Ba-Alawi W."/>
            <person name="Anthony Kamau A."/>
            <person name="Kamanda Ngugi D."/>
            <person name="Goker M."/>
            <person name="Klenk H.P."/>
            <person name="Bajic V."/>
            <person name="Stingl U."/>
        </authorList>
    </citation>
    <scope>NUCLEOTIDE SEQUENCE [LARGE SCALE GENOMIC DNA]</scope>
    <source>
        <strain evidence="1">SCGC-AAA261F19</strain>
    </source>
</reference>
<dbReference type="EMBL" id="LHXZ01000057">
    <property type="protein sequence ID" value="KXB02609.1"/>
    <property type="molecule type" value="Genomic_DNA"/>
</dbReference>
<protein>
    <submittedName>
        <fullName evidence="1">Uncharacterized protein</fullName>
    </submittedName>
</protein>